<keyword evidence="10 12" id="KW-0472">Membrane</keyword>
<evidence type="ECO:0000256" key="4">
    <source>
        <dbReference type="ARBA" id="ARBA00022475"/>
    </source>
</evidence>
<dbReference type="Pfam" id="PF00507">
    <property type="entry name" value="Oxidored_q4"/>
    <property type="match status" value="1"/>
</dbReference>
<dbReference type="eggNOG" id="COG0838">
    <property type="taxonomic scope" value="Bacteria"/>
</dbReference>
<sequence>MTQWLIAFISVILLFVIFGAMLAISKYLAPKEYYPEKFDLYECGYPMISELGHFNIRFYIIAIMFTLFDIEAVFMYPWAVDFKGLGILGVIEMGLFVVMVFVGWIYAYKKGALEWE</sequence>
<feature type="transmembrane region" description="Helical" evidence="12">
    <location>
        <begin position="6"/>
        <end position="29"/>
    </location>
</feature>
<reference evidence="14" key="2">
    <citation type="submission" date="2011-03" db="EMBL/GenBank/DDBJ databases">
        <title>The complete genome of Hippea maritima DSM 10411.</title>
        <authorList>
            <consortium name="US DOE Joint Genome Institute (JGI-PGF)"/>
            <person name="Lucas S."/>
            <person name="Copeland A."/>
            <person name="Lapidus A."/>
            <person name="Bruce D."/>
            <person name="Goodwin L."/>
            <person name="Pitluck S."/>
            <person name="Peters L."/>
            <person name="Kyrpides N."/>
            <person name="Mavromatis K."/>
            <person name="Pagani I."/>
            <person name="Ivanova N."/>
            <person name="Mikhailova N."/>
            <person name="Lu M."/>
            <person name="Detter J.C."/>
            <person name="Tapia R."/>
            <person name="Han C."/>
            <person name="Land M."/>
            <person name="Hauser L."/>
            <person name="Markowitz V."/>
            <person name="Cheng J.-F."/>
            <person name="Hugenholtz P."/>
            <person name="Woyke T."/>
            <person name="Wu D."/>
            <person name="Spring S."/>
            <person name="Schroeder M."/>
            <person name="Brambilla E."/>
            <person name="Klenk H.-P."/>
            <person name="Eisen J.A."/>
        </authorList>
    </citation>
    <scope>NUCLEOTIDE SEQUENCE [LARGE SCALE GENOMIC DNA]</scope>
    <source>
        <strain evidence="14">ATCC 700847 / DSM 10411 / MH2</strain>
    </source>
</reference>
<dbReference type="Proteomes" id="UP000008139">
    <property type="component" value="Chromosome"/>
</dbReference>
<evidence type="ECO:0000256" key="1">
    <source>
        <dbReference type="ARBA" id="ARBA00004370"/>
    </source>
</evidence>
<evidence type="ECO:0000256" key="3">
    <source>
        <dbReference type="ARBA" id="ARBA00022448"/>
    </source>
</evidence>
<keyword evidence="9 11" id="KW-0520">NAD</keyword>
<evidence type="ECO:0000256" key="2">
    <source>
        <dbReference type="ARBA" id="ARBA00008472"/>
    </source>
</evidence>
<dbReference type="STRING" id="760142.Hipma_0232"/>
<dbReference type="InParanoid" id="F2LXM3"/>
<comment type="subcellular location">
    <subcellularLocation>
        <location evidence="11">Cell membrane</location>
        <topology evidence="11">Multi-pass membrane protein</topology>
    </subcellularLocation>
    <subcellularLocation>
        <location evidence="1">Membrane</location>
    </subcellularLocation>
</comment>
<gene>
    <name evidence="13" type="ordered locus">Hipma_0232</name>
</gene>
<keyword evidence="4" id="KW-1003">Cell membrane</keyword>
<proteinExistence type="inferred from homology"/>
<dbReference type="RefSeq" id="WP_013681253.1">
    <property type="nucleotide sequence ID" value="NC_015318.1"/>
</dbReference>
<keyword evidence="13" id="KW-0830">Ubiquinone</keyword>
<keyword evidence="7" id="KW-1278">Translocase</keyword>
<evidence type="ECO:0000256" key="10">
    <source>
        <dbReference type="ARBA" id="ARBA00023136"/>
    </source>
</evidence>
<dbReference type="GO" id="GO:0048038">
    <property type="term" value="F:quinone binding"/>
    <property type="evidence" value="ECO:0007669"/>
    <property type="project" value="UniProtKB-KW"/>
</dbReference>
<accession>F2LXM3</accession>
<keyword evidence="14" id="KW-1185">Reference proteome</keyword>
<keyword evidence="6 11" id="KW-0874">Quinone</keyword>
<dbReference type="GO" id="GO:0008137">
    <property type="term" value="F:NADH dehydrogenase (ubiquinone) activity"/>
    <property type="evidence" value="ECO:0007669"/>
    <property type="project" value="InterPro"/>
</dbReference>
<dbReference type="InterPro" id="IPR038430">
    <property type="entry name" value="NDAH_ubi_oxred_su3_sf"/>
</dbReference>
<dbReference type="KEGG" id="hmr:Hipma_0232"/>
<evidence type="ECO:0000256" key="8">
    <source>
        <dbReference type="ARBA" id="ARBA00022989"/>
    </source>
</evidence>
<dbReference type="Gene3D" id="1.20.58.1610">
    <property type="entry name" value="NADH:ubiquinone/plastoquinone oxidoreductase, chain 3"/>
    <property type="match status" value="1"/>
</dbReference>
<keyword evidence="8 12" id="KW-1133">Transmembrane helix</keyword>
<evidence type="ECO:0000256" key="9">
    <source>
        <dbReference type="ARBA" id="ARBA00023027"/>
    </source>
</evidence>
<comment type="function">
    <text evidence="11">NDH-1 shuttles electrons from NADH, via FMN and iron-sulfur (Fe-S) centers, to quinones in the respiratory chain.</text>
</comment>
<evidence type="ECO:0000313" key="13">
    <source>
        <dbReference type="EMBL" id="AEA33209.1"/>
    </source>
</evidence>
<evidence type="ECO:0000256" key="6">
    <source>
        <dbReference type="ARBA" id="ARBA00022719"/>
    </source>
</evidence>
<dbReference type="GO" id="GO:0030964">
    <property type="term" value="C:NADH dehydrogenase complex"/>
    <property type="evidence" value="ECO:0007669"/>
    <property type="project" value="TreeGrafter"/>
</dbReference>
<dbReference type="HOGENOM" id="CLU_119549_3_1_7"/>
<dbReference type="OrthoDB" id="9791970at2"/>
<evidence type="ECO:0000256" key="5">
    <source>
        <dbReference type="ARBA" id="ARBA00022692"/>
    </source>
</evidence>
<dbReference type="PANTHER" id="PTHR11058:SF22">
    <property type="entry name" value="NADH-QUINONE OXIDOREDUCTASE SUBUNIT A"/>
    <property type="match status" value="1"/>
</dbReference>
<name>F2LXM3_HIPMA</name>
<protein>
    <recommendedName>
        <fullName evidence="11">NADH-quinone oxidoreductase subunit</fullName>
        <ecNumber evidence="11">7.1.1.-</ecNumber>
    </recommendedName>
</protein>
<feature type="transmembrane region" description="Helical" evidence="12">
    <location>
        <begin position="56"/>
        <end position="79"/>
    </location>
</feature>
<evidence type="ECO:0000313" key="14">
    <source>
        <dbReference type="Proteomes" id="UP000008139"/>
    </source>
</evidence>
<keyword evidence="5 11" id="KW-0812">Transmembrane</keyword>
<dbReference type="EC" id="7.1.1.-" evidence="11"/>
<keyword evidence="3" id="KW-0813">Transport</keyword>
<feature type="transmembrane region" description="Helical" evidence="12">
    <location>
        <begin position="85"/>
        <end position="107"/>
    </location>
</feature>
<reference evidence="13 14" key="1">
    <citation type="journal article" date="2011" name="Stand. Genomic Sci.">
        <title>Complete genome sequence of the thermophilic sulfur-reducer Hippea maritima type strain (MH(2)).</title>
        <authorList>
            <person name="Huntemann M."/>
            <person name="Lu M."/>
            <person name="Nolan M."/>
            <person name="Lapidus A."/>
            <person name="Lucas S."/>
            <person name="Hammon N."/>
            <person name="Deshpande S."/>
            <person name="Cheng J.F."/>
            <person name="Tapia R."/>
            <person name="Han C."/>
            <person name="Goodwin L."/>
            <person name="Pitluck S."/>
            <person name="Liolios K."/>
            <person name="Pagani I."/>
            <person name="Ivanova N."/>
            <person name="Ovchinikova G."/>
            <person name="Pati A."/>
            <person name="Chen A."/>
            <person name="Palaniappan K."/>
            <person name="Land M."/>
            <person name="Hauser L."/>
            <person name="Jeffries C.D."/>
            <person name="Detter J.C."/>
            <person name="Brambilla E.M."/>
            <person name="Rohde M."/>
            <person name="Spring S."/>
            <person name="Goker M."/>
            <person name="Woyke T."/>
            <person name="Bristow J."/>
            <person name="Eisen J.A."/>
            <person name="Markowitz V."/>
            <person name="Hugenholtz P."/>
            <person name="Kyrpides N.C."/>
            <person name="Klenk H.P."/>
            <person name="Mavromatis K."/>
        </authorList>
    </citation>
    <scope>NUCLEOTIDE SEQUENCE [LARGE SCALE GENOMIC DNA]</scope>
    <source>
        <strain evidence="14">ATCC 700847 / DSM 10411 / MH2</strain>
    </source>
</reference>
<evidence type="ECO:0000256" key="11">
    <source>
        <dbReference type="RuleBase" id="RU003639"/>
    </source>
</evidence>
<dbReference type="EMBL" id="CP002606">
    <property type="protein sequence ID" value="AEA33209.1"/>
    <property type="molecule type" value="Genomic_DNA"/>
</dbReference>
<dbReference type="GO" id="GO:0005886">
    <property type="term" value="C:plasma membrane"/>
    <property type="evidence" value="ECO:0007669"/>
    <property type="project" value="UniProtKB-SubCell"/>
</dbReference>
<evidence type="ECO:0000256" key="7">
    <source>
        <dbReference type="ARBA" id="ARBA00022967"/>
    </source>
</evidence>
<evidence type="ECO:0000256" key="12">
    <source>
        <dbReference type="SAM" id="Phobius"/>
    </source>
</evidence>
<comment type="catalytic activity">
    <reaction evidence="11">
        <text>a quinone + NADH + 5 H(+)(in) = a quinol + NAD(+) + 4 H(+)(out)</text>
        <dbReference type="Rhea" id="RHEA:57888"/>
        <dbReference type="ChEBI" id="CHEBI:15378"/>
        <dbReference type="ChEBI" id="CHEBI:24646"/>
        <dbReference type="ChEBI" id="CHEBI:57540"/>
        <dbReference type="ChEBI" id="CHEBI:57945"/>
        <dbReference type="ChEBI" id="CHEBI:132124"/>
    </reaction>
</comment>
<dbReference type="InterPro" id="IPR000440">
    <property type="entry name" value="NADH_UbQ/plastoQ_OxRdtase_su3"/>
</dbReference>
<organism evidence="13 14">
    <name type="scientific">Hippea maritima (strain ATCC 700847 / DSM 10411 / MH2)</name>
    <dbReference type="NCBI Taxonomy" id="760142"/>
    <lineage>
        <taxon>Bacteria</taxon>
        <taxon>Pseudomonadati</taxon>
        <taxon>Campylobacterota</taxon>
        <taxon>Desulfurellia</taxon>
        <taxon>Desulfurellales</taxon>
        <taxon>Hippeaceae</taxon>
        <taxon>Hippea</taxon>
    </lineage>
</organism>
<dbReference type="PANTHER" id="PTHR11058">
    <property type="entry name" value="NADH-UBIQUINONE OXIDOREDUCTASE CHAIN 3"/>
    <property type="match status" value="1"/>
</dbReference>
<dbReference type="AlphaFoldDB" id="F2LXM3"/>
<comment type="similarity">
    <text evidence="2 11">Belongs to the complex I subunit 3 family.</text>
</comment>